<dbReference type="AlphaFoldDB" id="A0A2G2Y7C8"/>
<keyword evidence="1" id="KW-0175">Coiled coil</keyword>
<reference evidence="3 4" key="2">
    <citation type="journal article" date="2017" name="Genome Biol.">
        <title>New reference genome sequences of hot pepper reveal the massive evolution of plant disease-resistance genes by retroduplication.</title>
        <authorList>
            <person name="Kim S."/>
            <person name="Park J."/>
            <person name="Yeom S.I."/>
            <person name="Kim Y.M."/>
            <person name="Seo E."/>
            <person name="Kim K.T."/>
            <person name="Kim M.S."/>
            <person name="Lee J.M."/>
            <person name="Cheong K."/>
            <person name="Shin H.S."/>
            <person name="Kim S.B."/>
            <person name="Han K."/>
            <person name="Lee J."/>
            <person name="Park M."/>
            <person name="Lee H.A."/>
            <person name="Lee H.Y."/>
            <person name="Lee Y."/>
            <person name="Oh S."/>
            <person name="Lee J.H."/>
            <person name="Choi E."/>
            <person name="Choi E."/>
            <person name="Lee S.E."/>
            <person name="Jeon J."/>
            <person name="Kim H."/>
            <person name="Choi G."/>
            <person name="Song H."/>
            <person name="Lee J."/>
            <person name="Lee S.C."/>
            <person name="Kwon J.K."/>
            <person name="Lee H.Y."/>
            <person name="Koo N."/>
            <person name="Hong Y."/>
            <person name="Kim R.W."/>
            <person name="Kang W.H."/>
            <person name="Huh J.H."/>
            <person name="Kang B.C."/>
            <person name="Yang T.J."/>
            <person name="Lee Y.H."/>
            <person name="Bennetzen J.L."/>
            <person name="Choi D."/>
        </authorList>
    </citation>
    <scope>NUCLEOTIDE SEQUENCE [LARGE SCALE GENOMIC DNA]</scope>
    <source>
        <strain evidence="4">cv. CM334</strain>
    </source>
</reference>
<reference evidence="3 4" key="1">
    <citation type="journal article" date="2014" name="Nat. Genet.">
        <title>Genome sequence of the hot pepper provides insights into the evolution of pungency in Capsicum species.</title>
        <authorList>
            <person name="Kim S."/>
            <person name="Park M."/>
            <person name="Yeom S.I."/>
            <person name="Kim Y.M."/>
            <person name="Lee J.M."/>
            <person name="Lee H.A."/>
            <person name="Seo E."/>
            <person name="Choi J."/>
            <person name="Cheong K."/>
            <person name="Kim K.T."/>
            <person name="Jung K."/>
            <person name="Lee G.W."/>
            <person name="Oh S.K."/>
            <person name="Bae C."/>
            <person name="Kim S.B."/>
            <person name="Lee H.Y."/>
            <person name="Kim S.Y."/>
            <person name="Kim M.S."/>
            <person name="Kang B.C."/>
            <person name="Jo Y.D."/>
            <person name="Yang H.B."/>
            <person name="Jeong H.J."/>
            <person name="Kang W.H."/>
            <person name="Kwon J.K."/>
            <person name="Shin C."/>
            <person name="Lim J.Y."/>
            <person name="Park J.H."/>
            <person name="Huh J.H."/>
            <person name="Kim J.S."/>
            <person name="Kim B.D."/>
            <person name="Cohen O."/>
            <person name="Paran I."/>
            <person name="Suh M.C."/>
            <person name="Lee S.B."/>
            <person name="Kim Y.K."/>
            <person name="Shin Y."/>
            <person name="Noh S.J."/>
            <person name="Park J."/>
            <person name="Seo Y.S."/>
            <person name="Kwon S.Y."/>
            <person name="Kim H.A."/>
            <person name="Park J.M."/>
            <person name="Kim H.J."/>
            <person name="Choi S.B."/>
            <person name="Bosland P.W."/>
            <person name="Reeves G."/>
            <person name="Jo S.H."/>
            <person name="Lee B.W."/>
            <person name="Cho H.T."/>
            <person name="Choi H.S."/>
            <person name="Lee M.S."/>
            <person name="Yu Y."/>
            <person name="Do Choi Y."/>
            <person name="Park B.S."/>
            <person name="van Deynze A."/>
            <person name="Ashrafi H."/>
            <person name="Hill T."/>
            <person name="Kim W.T."/>
            <person name="Pai H.S."/>
            <person name="Ahn H.K."/>
            <person name="Yeam I."/>
            <person name="Giovannoni J.J."/>
            <person name="Rose J.K."/>
            <person name="Sorensen I."/>
            <person name="Lee S.J."/>
            <person name="Kim R.W."/>
            <person name="Choi I.Y."/>
            <person name="Choi B.S."/>
            <person name="Lim J.S."/>
            <person name="Lee Y.H."/>
            <person name="Choi D."/>
        </authorList>
    </citation>
    <scope>NUCLEOTIDE SEQUENCE [LARGE SCALE GENOMIC DNA]</scope>
    <source>
        <strain evidence="4">cv. CM334</strain>
    </source>
</reference>
<proteinExistence type="predicted"/>
<dbReference type="Gramene" id="PHT65471">
    <property type="protein sequence ID" value="PHT65471"/>
    <property type="gene ID" value="T459_29896"/>
</dbReference>
<evidence type="ECO:0000256" key="1">
    <source>
        <dbReference type="SAM" id="Coils"/>
    </source>
</evidence>
<dbReference type="OMA" id="WAYKTEQ"/>
<feature type="coiled-coil region" evidence="1">
    <location>
        <begin position="4"/>
        <end position="31"/>
    </location>
</feature>
<feature type="region of interest" description="Disordered" evidence="2">
    <location>
        <begin position="45"/>
        <end position="64"/>
    </location>
</feature>
<evidence type="ECO:0000256" key="2">
    <source>
        <dbReference type="SAM" id="MobiDB-lite"/>
    </source>
</evidence>
<comment type="caution">
    <text evidence="3">The sequence shown here is derived from an EMBL/GenBank/DDBJ whole genome shotgun (WGS) entry which is preliminary data.</text>
</comment>
<dbReference type="EMBL" id="AYRZ02000012">
    <property type="protein sequence ID" value="PHT65471.1"/>
    <property type="molecule type" value="Genomic_DNA"/>
</dbReference>
<keyword evidence="4" id="KW-1185">Reference proteome</keyword>
<sequence>MPETTTANTRNGELRQEVDELREQTRIQEIRQLLITIVANQVPQKADGPVENAPTGIPGNPNWQGDRFQRVEFSKFYGDDIKGWAYKTEQYFEYMTTPEGKKVQTTIIYMEGKALQWR</sequence>
<organism evidence="3 4">
    <name type="scientific">Capsicum annuum</name>
    <name type="common">Capsicum pepper</name>
    <dbReference type="NCBI Taxonomy" id="4072"/>
    <lineage>
        <taxon>Eukaryota</taxon>
        <taxon>Viridiplantae</taxon>
        <taxon>Streptophyta</taxon>
        <taxon>Embryophyta</taxon>
        <taxon>Tracheophyta</taxon>
        <taxon>Spermatophyta</taxon>
        <taxon>Magnoliopsida</taxon>
        <taxon>eudicotyledons</taxon>
        <taxon>Gunneridae</taxon>
        <taxon>Pentapetalae</taxon>
        <taxon>asterids</taxon>
        <taxon>lamiids</taxon>
        <taxon>Solanales</taxon>
        <taxon>Solanaceae</taxon>
        <taxon>Solanoideae</taxon>
        <taxon>Capsiceae</taxon>
        <taxon>Capsicum</taxon>
    </lineage>
</organism>
<dbReference type="Proteomes" id="UP000222542">
    <property type="component" value="Unassembled WGS sequence"/>
</dbReference>
<accession>A0A2G2Y7C8</accession>
<protein>
    <submittedName>
        <fullName evidence="3">Uncharacterized protein</fullName>
    </submittedName>
</protein>
<evidence type="ECO:0000313" key="4">
    <source>
        <dbReference type="Proteomes" id="UP000222542"/>
    </source>
</evidence>
<gene>
    <name evidence="3" type="ORF">T459_29896</name>
</gene>
<evidence type="ECO:0000313" key="3">
    <source>
        <dbReference type="EMBL" id="PHT65471.1"/>
    </source>
</evidence>
<name>A0A2G2Y7C8_CAPAN</name>